<gene>
    <name evidence="3" type="ORF">J2851_000247</name>
</gene>
<evidence type="ECO:0000259" key="2">
    <source>
        <dbReference type="PROSITE" id="PS50110"/>
    </source>
</evidence>
<feature type="modified residue" description="4-aspartylphosphate" evidence="1">
    <location>
        <position position="59"/>
    </location>
</feature>
<proteinExistence type="predicted"/>
<dbReference type="EMBL" id="JAGINP010000001">
    <property type="protein sequence ID" value="MBP2290510.1"/>
    <property type="molecule type" value="Genomic_DNA"/>
</dbReference>
<dbReference type="InterPro" id="IPR001789">
    <property type="entry name" value="Sig_transdc_resp-reg_receiver"/>
</dbReference>
<dbReference type="PANTHER" id="PTHR43228:SF1">
    <property type="entry name" value="TWO-COMPONENT RESPONSE REGULATOR ARR22"/>
    <property type="match status" value="1"/>
</dbReference>
<dbReference type="SMART" id="SM00448">
    <property type="entry name" value="REC"/>
    <property type="match status" value="1"/>
</dbReference>
<dbReference type="RefSeq" id="WP_209762658.1">
    <property type="nucleotide sequence ID" value="NZ_JAGINP010000001.1"/>
</dbReference>
<accession>A0ABS4SDN0</accession>
<keyword evidence="4" id="KW-1185">Reference proteome</keyword>
<organism evidence="3 4">
    <name type="scientific">Azospirillum rugosum</name>
    <dbReference type="NCBI Taxonomy" id="416170"/>
    <lineage>
        <taxon>Bacteria</taxon>
        <taxon>Pseudomonadati</taxon>
        <taxon>Pseudomonadota</taxon>
        <taxon>Alphaproteobacteria</taxon>
        <taxon>Rhodospirillales</taxon>
        <taxon>Azospirillaceae</taxon>
        <taxon>Azospirillum</taxon>
    </lineage>
</organism>
<dbReference type="Proteomes" id="UP000781958">
    <property type="component" value="Unassembled WGS sequence"/>
</dbReference>
<name>A0ABS4SDN0_9PROT</name>
<feature type="domain" description="Response regulatory" evidence="2">
    <location>
        <begin position="9"/>
        <end position="128"/>
    </location>
</feature>
<reference evidence="3 4" key="1">
    <citation type="submission" date="2021-03" db="EMBL/GenBank/DDBJ databases">
        <title>Genomic Encyclopedia of Type Strains, Phase III (KMG-III): the genomes of soil and plant-associated and newly described type strains.</title>
        <authorList>
            <person name="Whitman W."/>
        </authorList>
    </citation>
    <scope>NUCLEOTIDE SEQUENCE [LARGE SCALE GENOMIC DNA]</scope>
    <source>
        <strain evidence="3 4">IMMIB AFH-6</strain>
    </source>
</reference>
<dbReference type="PROSITE" id="PS50110">
    <property type="entry name" value="RESPONSE_REGULATORY"/>
    <property type="match status" value="1"/>
</dbReference>
<evidence type="ECO:0000313" key="3">
    <source>
        <dbReference type="EMBL" id="MBP2290510.1"/>
    </source>
</evidence>
<sequence>MAVGYGSCSVLVVEDEVVTRSVSVRLLRQLGVGDVVEAADGAEALARCDRLSFDAILCDVDMMPMGGLAFVEALRDRERAVSRSAPVIMLTKHRESEIIQSALRFGASGYLVKPLTPDTLRQKLDKALSAKQSGPPTDRA</sequence>
<evidence type="ECO:0000256" key="1">
    <source>
        <dbReference type="PROSITE-ProRule" id="PRU00169"/>
    </source>
</evidence>
<dbReference type="PANTHER" id="PTHR43228">
    <property type="entry name" value="TWO-COMPONENT RESPONSE REGULATOR"/>
    <property type="match status" value="1"/>
</dbReference>
<dbReference type="InterPro" id="IPR011006">
    <property type="entry name" value="CheY-like_superfamily"/>
</dbReference>
<protein>
    <submittedName>
        <fullName evidence="3">Two-component system chemotaxis response regulator CheY</fullName>
    </submittedName>
</protein>
<dbReference type="InterPro" id="IPR052048">
    <property type="entry name" value="ST_Response_Regulator"/>
</dbReference>
<dbReference type="Gene3D" id="3.40.50.2300">
    <property type="match status" value="1"/>
</dbReference>
<dbReference type="SUPFAM" id="SSF52172">
    <property type="entry name" value="CheY-like"/>
    <property type="match status" value="1"/>
</dbReference>
<dbReference type="Pfam" id="PF00072">
    <property type="entry name" value="Response_reg"/>
    <property type="match status" value="1"/>
</dbReference>
<comment type="caution">
    <text evidence="3">The sequence shown here is derived from an EMBL/GenBank/DDBJ whole genome shotgun (WGS) entry which is preliminary data.</text>
</comment>
<keyword evidence="1" id="KW-0597">Phosphoprotein</keyword>
<evidence type="ECO:0000313" key="4">
    <source>
        <dbReference type="Proteomes" id="UP000781958"/>
    </source>
</evidence>